<keyword evidence="4" id="KW-1185">Reference proteome</keyword>
<reference evidence="2 4" key="1">
    <citation type="submission" date="2019-05" db="EMBL/GenBank/DDBJ databases">
        <title>Whole genome sequence analysis of Cupriavidus campinensis S14E4C strain.</title>
        <authorList>
            <person name="Abbaszade G."/>
            <person name="Szabo A."/>
            <person name="Toumi M."/>
            <person name="Toth E."/>
        </authorList>
    </citation>
    <scope>NUCLEOTIDE SEQUENCE [LARGE SCALE GENOMIC DNA]</scope>
    <source>
        <strain evidence="2 4">S14E4C</strain>
    </source>
</reference>
<dbReference type="EMBL" id="CP097331">
    <property type="protein sequence ID" value="URF07416.1"/>
    <property type="molecule type" value="Genomic_DNA"/>
</dbReference>
<dbReference type="Pfam" id="PF12680">
    <property type="entry name" value="SnoaL_2"/>
    <property type="match status" value="1"/>
</dbReference>
<dbReference type="KEGG" id="ccam:M5D45_19630"/>
<accession>A0AAE9IB97</accession>
<dbReference type="InterPro" id="IPR032710">
    <property type="entry name" value="NTF2-like_dom_sf"/>
</dbReference>
<dbReference type="RefSeq" id="WP_144198790.1">
    <property type="nucleotide sequence ID" value="NZ_CAJPVH010000009.1"/>
</dbReference>
<evidence type="ECO:0000313" key="3">
    <source>
        <dbReference type="EMBL" id="URF07416.1"/>
    </source>
</evidence>
<sequence length="152" mass="17288">MSLTHMPDQYTLPPHTLAALLAWYDALSPSSLAHLDQYYARQARFCDPFNDVCGIPAIRAVFEHMFESVEAPRFAIQTKMSSGAEAIVSWRFTGNVRQHAFDVPGCTQFSFDRDGFVASHQDFWDAATLWRQLPLIRTPVAWLCKRFSSNVT</sequence>
<gene>
    <name evidence="2" type="ORF">FGG12_15610</name>
    <name evidence="3" type="ORF">M5D45_19630</name>
</gene>
<dbReference type="EMBL" id="VCIZ01000008">
    <property type="protein sequence ID" value="TSP11948.1"/>
    <property type="molecule type" value="Genomic_DNA"/>
</dbReference>
<dbReference type="Proteomes" id="UP000318943">
    <property type="component" value="Unassembled WGS sequence"/>
</dbReference>
<feature type="domain" description="SnoaL-like" evidence="1">
    <location>
        <begin position="22"/>
        <end position="120"/>
    </location>
</feature>
<organism evidence="3 5">
    <name type="scientific">Cupriavidus campinensis</name>
    <dbReference type="NCBI Taxonomy" id="151783"/>
    <lineage>
        <taxon>Bacteria</taxon>
        <taxon>Pseudomonadati</taxon>
        <taxon>Pseudomonadota</taxon>
        <taxon>Betaproteobacteria</taxon>
        <taxon>Burkholderiales</taxon>
        <taxon>Burkholderiaceae</taxon>
        <taxon>Cupriavidus</taxon>
    </lineage>
</organism>
<dbReference type="InterPro" id="IPR037401">
    <property type="entry name" value="SnoaL-like"/>
</dbReference>
<evidence type="ECO:0000313" key="4">
    <source>
        <dbReference type="Proteomes" id="UP000318943"/>
    </source>
</evidence>
<dbReference type="Proteomes" id="UP001056132">
    <property type="component" value="Chromosome 2"/>
</dbReference>
<dbReference type="Gene3D" id="3.10.450.50">
    <property type="match status" value="1"/>
</dbReference>
<evidence type="ECO:0000313" key="5">
    <source>
        <dbReference type="Proteomes" id="UP001056132"/>
    </source>
</evidence>
<dbReference type="AlphaFoldDB" id="A0AAE9IB97"/>
<protein>
    <submittedName>
        <fullName evidence="3">Nuclear transport factor 2 family protein</fullName>
    </submittedName>
</protein>
<reference evidence="3" key="2">
    <citation type="journal article" date="2022" name="Microbiol. Resour. Announc.">
        <title>Genome Sequence of Cupriavidus campinensis Strain G5, a Member of a Bacterial Consortium Capable of Polyethylene Degradation.</title>
        <authorList>
            <person name="Schneider B."/>
            <person name="Pfeiffer F."/>
            <person name="Dyall-Smith M."/>
            <person name="Kunte H.J."/>
        </authorList>
    </citation>
    <scope>NUCLEOTIDE SEQUENCE</scope>
    <source>
        <strain evidence="3">G5</strain>
    </source>
</reference>
<evidence type="ECO:0000313" key="2">
    <source>
        <dbReference type="EMBL" id="TSP11948.1"/>
    </source>
</evidence>
<evidence type="ECO:0000259" key="1">
    <source>
        <dbReference type="Pfam" id="PF12680"/>
    </source>
</evidence>
<proteinExistence type="predicted"/>
<reference evidence="3" key="3">
    <citation type="submission" date="2022-05" db="EMBL/GenBank/DDBJ databases">
        <authorList>
            <person name="Kunte H.-J."/>
        </authorList>
    </citation>
    <scope>NUCLEOTIDE SEQUENCE</scope>
    <source>
        <strain evidence="3">G5</strain>
    </source>
</reference>
<dbReference type="SUPFAM" id="SSF54427">
    <property type="entry name" value="NTF2-like"/>
    <property type="match status" value="1"/>
</dbReference>
<name>A0AAE9IB97_9BURK</name>